<dbReference type="KEGG" id="cfl:Cfla_2835"/>
<feature type="region of interest" description="Disordered" evidence="1">
    <location>
        <begin position="204"/>
        <end position="225"/>
    </location>
</feature>
<reference evidence="3 4" key="1">
    <citation type="journal article" date="2010" name="Stand. Genomic Sci.">
        <title>Complete genome sequence of Cellulomonas flavigena type strain (134).</title>
        <authorList>
            <person name="Abt B."/>
            <person name="Foster B."/>
            <person name="Lapidus A."/>
            <person name="Clum A."/>
            <person name="Sun H."/>
            <person name="Pukall R."/>
            <person name="Lucas S."/>
            <person name="Glavina Del Rio T."/>
            <person name="Nolan M."/>
            <person name="Tice H."/>
            <person name="Cheng J.F."/>
            <person name="Pitluck S."/>
            <person name="Liolios K."/>
            <person name="Ivanova N."/>
            <person name="Mavromatis K."/>
            <person name="Ovchinnikova G."/>
            <person name="Pati A."/>
            <person name="Goodwin L."/>
            <person name="Chen A."/>
            <person name="Palaniappan K."/>
            <person name="Land M."/>
            <person name="Hauser L."/>
            <person name="Chang Y.J."/>
            <person name="Jeffries C.D."/>
            <person name="Rohde M."/>
            <person name="Goker M."/>
            <person name="Woyke T."/>
            <person name="Bristow J."/>
            <person name="Eisen J.A."/>
            <person name="Markowitz V."/>
            <person name="Hugenholtz P."/>
            <person name="Kyrpides N.C."/>
            <person name="Klenk H.P."/>
        </authorList>
    </citation>
    <scope>NUCLEOTIDE SEQUENCE [LARGE SCALE GENOMIC DNA]</scope>
    <source>
        <strain evidence="4">ATCC 482 / DSM 20109 / BCRC 11376 / JCM 18109 / NBRC 3775 / NCIMB 8073 / NRS 134</strain>
    </source>
</reference>
<proteinExistence type="predicted"/>
<sequence>MRPRRATSVSHLVRPVALLAVLSLAGRAALLDGQRVLATGWPAPPDGVWVAAAVVGTSGAAAAAWRTAPLVRRWHGELDAARGEPTSRVVAVALGGVVACLALTVLAVSLLVAAQTPRAETRAGLLSVVVLTQWVAAVVVVLTLLAHGVVRELLLRDVLARPLTEPGLRSVRGVVVPHRSAVEVRHPVTGSPVAAWYVVGTSAPHDAPPERPSGRHRHPGAARPATAELRRVGAVARLLGRHVVVREVAPFVVVSGGVSLRVDVDEVEVLGYVDTHHVPGPERVGRHAHPSALDGAGDGRRLHVLPFGTRVDAVGMVEPDGAGWRLRGTPVHVTGVAVVLRPG</sequence>
<gene>
    <name evidence="3" type="ordered locus">Cfla_2835</name>
</gene>
<accession>D5UJT2</accession>
<evidence type="ECO:0000256" key="1">
    <source>
        <dbReference type="SAM" id="MobiDB-lite"/>
    </source>
</evidence>
<evidence type="ECO:0000313" key="3">
    <source>
        <dbReference type="EMBL" id="ADG75720.1"/>
    </source>
</evidence>
<evidence type="ECO:0000256" key="2">
    <source>
        <dbReference type="SAM" id="Phobius"/>
    </source>
</evidence>
<keyword evidence="4" id="KW-1185">Reference proteome</keyword>
<feature type="transmembrane region" description="Helical" evidence="2">
    <location>
        <begin position="89"/>
        <end position="113"/>
    </location>
</feature>
<feature type="transmembrane region" description="Helical" evidence="2">
    <location>
        <begin position="125"/>
        <end position="146"/>
    </location>
</feature>
<keyword evidence="2" id="KW-1133">Transmembrane helix</keyword>
<organism evidence="3 4">
    <name type="scientific">Cellulomonas flavigena (strain ATCC 482 / DSM 20109 / BCRC 11376 / JCM 18109 / NBRC 3775 / NCIMB 8073 / NRS 134)</name>
    <dbReference type="NCBI Taxonomy" id="446466"/>
    <lineage>
        <taxon>Bacteria</taxon>
        <taxon>Bacillati</taxon>
        <taxon>Actinomycetota</taxon>
        <taxon>Actinomycetes</taxon>
        <taxon>Micrococcales</taxon>
        <taxon>Cellulomonadaceae</taxon>
        <taxon>Cellulomonas</taxon>
    </lineage>
</organism>
<dbReference type="RefSeq" id="WP_013118051.1">
    <property type="nucleotide sequence ID" value="NC_014151.1"/>
</dbReference>
<keyword evidence="2" id="KW-0812">Transmembrane</keyword>
<name>D5UJT2_CELFN</name>
<dbReference type="AlphaFoldDB" id="D5UJT2"/>
<dbReference type="STRING" id="446466.Cfla_2835"/>
<keyword evidence="2" id="KW-0472">Membrane</keyword>
<dbReference type="EMBL" id="CP001964">
    <property type="protein sequence ID" value="ADG75720.1"/>
    <property type="molecule type" value="Genomic_DNA"/>
</dbReference>
<dbReference type="Proteomes" id="UP000000849">
    <property type="component" value="Chromosome"/>
</dbReference>
<protein>
    <submittedName>
        <fullName evidence="3">Uncharacterized protein</fullName>
    </submittedName>
</protein>
<dbReference type="HOGENOM" id="CLU_808204_0_0_11"/>
<evidence type="ECO:0000313" key="4">
    <source>
        <dbReference type="Proteomes" id="UP000000849"/>
    </source>
</evidence>